<organism evidence="1 2">
    <name type="scientific">Nitrospira japonica</name>
    <dbReference type="NCBI Taxonomy" id="1325564"/>
    <lineage>
        <taxon>Bacteria</taxon>
        <taxon>Pseudomonadati</taxon>
        <taxon>Nitrospirota</taxon>
        <taxon>Nitrospiria</taxon>
        <taxon>Nitrospirales</taxon>
        <taxon>Nitrospiraceae</taxon>
        <taxon>Nitrospira</taxon>
    </lineage>
</organism>
<dbReference type="STRING" id="1325564.NSJP_2612"/>
<proteinExistence type="predicted"/>
<accession>A0A1W1I7D6</accession>
<dbReference type="KEGG" id="nja:NSJP_2612"/>
<sequence>MKAPLRVPTNSRTLLMDGSFLTYKPLGE</sequence>
<evidence type="ECO:0000313" key="1">
    <source>
        <dbReference type="EMBL" id="SLM48779.1"/>
    </source>
</evidence>
<dbReference type="EMBL" id="LT828648">
    <property type="protein sequence ID" value="SLM48779.1"/>
    <property type="molecule type" value="Genomic_DNA"/>
</dbReference>
<protein>
    <submittedName>
        <fullName evidence="1">Uncharacterized protein</fullName>
    </submittedName>
</protein>
<dbReference type="AlphaFoldDB" id="A0A1W1I7D6"/>
<reference evidence="1 2" key="1">
    <citation type="submission" date="2017-03" db="EMBL/GenBank/DDBJ databases">
        <authorList>
            <person name="Afonso C.L."/>
            <person name="Miller P.J."/>
            <person name="Scott M.A."/>
            <person name="Spackman E."/>
            <person name="Goraichik I."/>
            <person name="Dimitrov K.M."/>
            <person name="Suarez D.L."/>
            <person name="Swayne D.E."/>
        </authorList>
    </citation>
    <scope>NUCLEOTIDE SEQUENCE [LARGE SCALE GENOMIC DNA]</scope>
    <source>
        <strain evidence="1">Genome sequencing of Nitrospira japonica strain NJ11</strain>
    </source>
</reference>
<name>A0A1W1I7D6_9BACT</name>
<dbReference type="Proteomes" id="UP000192042">
    <property type="component" value="Chromosome I"/>
</dbReference>
<gene>
    <name evidence="1" type="ORF">NSJP_2612</name>
</gene>
<evidence type="ECO:0000313" key="2">
    <source>
        <dbReference type="Proteomes" id="UP000192042"/>
    </source>
</evidence>
<keyword evidence="2" id="KW-1185">Reference proteome</keyword>